<organism evidence="1">
    <name type="scientific">marine sediment metagenome</name>
    <dbReference type="NCBI Taxonomy" id="412755"/>
    <lineage>
        <taxon>unclassified sequences</taxon>
        <taxon>metagenomes</taxon>
        <taxon>ecological metagenomes</taxon>
    </lineage>
</organism>
<comment type="caution">
    <text evidence="1">The sequence shown here is derived from an EMBL/GenBank/DDBJ whole genome shotgun (WGS) entry which is preliminary data.</text>
</comment>
<sequence>MPEIGTEVREGADDVKLNVPYEIVNVETLTTDVAQYAGIRVEFLTIKAQTGTVMLWR</sequence>
<accession>X1KCA8</accession>
<protein>
    <submittedName>
        <fullName evidence="1">Uncharacterized protein</fullName>
    </submittedName>
</protein>
<name>X1KCA8_9ZZZZ</name>
<feature type="non-terminal residue" evidence="1">
    <location>
        <position position="57"/>
    </location>
</feature>
<evidence type="ECO:0000313" key="1">
    <source>
        <dbReference type="EMBL" id="GAH91280.1"/>
    </source>
</evidence>
<gene>
    <name evidence="1" type="ORF">S03H2_70166</name>
</gene>
<reference evidence="1" key="1">
    <citation type="journal article" date="2014" name="Front. Microbiol.">
        <title>High frequency of phylogenetically diverse reductive dehalogenase-homologous genes in deep subseafloor sedimentary metagenomes.</title>
        <authorList>
            <person name="Kawai M."/>
            <person name="Futagami T."/>
            <person name="Toyoda A."/>
            <person name="Takaki Y."/>
            <person name="Nishi S."/>
            <person name="Hori S."/>
            <person name="Arai W."/>
            <person name="Tsubouchi T."/>
            <person name="Morono Y."/>
            <person name="Uchiyama I."/>
            <person name="Ito T."/>
            <person name="Fujiyama A."/>
            <person name="Inagaki F."/>
            <person name="Takami H."/>
        </authorList>
    </citation>
    <scope>NUCLEOTIDE SEQUENCE</scope>
    <source>
        <strain evidence="1">Expedition CK06-06</strain>
    </source>
</reference>
<dbReference type="AlphaFoldDB" id="X1KCA8"/>
<proteinExistence type="predicted"/>
<dbReference type="EMBL" id="BARU01046546">
    <property type="protein sequence ID" value="GAH91280.1"/>
    <property type="molecule type" value="Genomic_DNA"/>
</dbReference>